<evidence type="ECO:0000259" key="9">
    <source>
        <dbReference type="Pfam" id="PF02782"/>
    </source>
</evidence>
<evidence type="ECO:0000256" key="3">
    <source>
        <dbReference type="ARBA" id="ARBA00022741"/>
    </source>
</evidence>
<dbReference type="RefSeq" id="WP_021929407.1">
    <property type="nucleotide sequence ID" value="NZ_AP023322.1"/>
</dbReference>
<dbReference type="GO" id="GO:0005829">
    <property type="term" value="C:cytosol"/>
    <property type="evidence" value="ECO:0007669"/>
    <property type="project" value="TreeGrafter"/>
</dbReference>
<sequence length="496" mass="55156">MKINHFLAFDLGATSGRTILGTLCDGKLEIKELTRFPNRLLRLGDHYYWNIFSLYESLKEGLATAAKENVCITSIGIDTWGVDFAFIGKDGSLMGLPYAYRDPHTFEACTEYFEKIIPREEVYNRTGIQIMNFNSLFQLYARHREEASQLASAKHLLFMPDALSYLLCGEMVTEYTIASTSQLLNAHTRTFDTDLLKSAGISTSMFNKIVMPGTQIGTLRPELAEETGLTHIPIVAVAGHDTASAIAAIPASNRNFAYLSSGTWSLMGIEVSSPVINKDTYQMNVTNEGGVEGTIRLLKNITGMWLVEQCMKEWEKAGRTYNYSEMVSLAEKSEPFRCFINPDDAIFANPESMTEAITEYCIQTGQTPPSTDAEYFRTIFDSLALKYREVLGHLQSLADFPIEKLHVIGGGSRNRLLSQMTANAIGIPVITGPSEATAIGNVMLQAKAAGLVSSLQEMRNIITQTVTPETFLPEDCESWNNAYYKYINIITKKQSL</sequence>
<name>A0A7G1HVN2_9BACT</name>
<dbReference type="KEGG" id="copr:Cop2CBH44_09440"/>
<dbReference type="GO" id="GO:0019301">
    <property type="term" value="P:rhamnose catabolic process"/>
    <property type="evidence" value="ECO:0007669"/>
    <property type="project" value="InterPro"/>
</dbReference>
<keyword evidence="7" id="KW-0684">Rhamnose metabolism</keyword>
<keyword evidence="4 10" id="KW-0418">Kinase</keyword>
<reference evidence="11" key="1">
    <citation type="submission" date="2020-07" db="EMBL/GenBank/DDBJ databases">
        <title>Complete genome sequencing of Coprobacter sp. strain 2CBH44.</title>
        <authorList>
            <person name="Sakamoto M."/>
            <person name="Murakami T."/>
            <person name="Mori H."/>
        </authorList>
    </citation>
    <scope>NUCLEOTIDE SEQUENCE [LARGE SCALE GENOMIC DNA]</scope>
    <source>
        <strain evidence="11">2CBH44</strain>
    </source>
</reference>
<evidence type="ECO:0000256" key="5">
    <source>
        <dbReference type="ARBA" id="ARBA00022840"/>
    </source>
</evidence>
<keyword evidence="2" id="KW-0808">Transferase</keyword>
<accession>A0A7G1HVN2</accession>
<dbReference type="GO" id="GO:0006071">
    <property type="term" value="P:glycerol metabolic process"/>
    <property type="evidence" value="ECO:0007669"/>
    <property type="project" value="TreeGrafter"/>
</dbReference>
<keyword evidence="5" id="KW-0067">ATP-binding</keyword>
<evidence type="ECO:0000313" key="11">
    <source>
        <dbReference type="Proteomes" id="UP000594042"/>
    </source>
</evidence>
<keyword evidence="6" id="KW-1015">Disulfide bond</keyword>
<dbReference type="PANTHER" id="PTHR10196:SF93">
    <property type="entry name" value="L-RHAMNULOKINASE"/>
    <property type="match status" value="1"/>
</dbReference>
<keyword evidence="11" id="KW-1185">Reference proteome</keyword>
<dbReference type="SUPFAM" id="SSF53067">
    <property type="entry name" value="Actin-like ATPase domain"/>
    <property type="match status" value="2"/>
</dbReference>
<dbReference type="Gene3D" id="3.30.420.40">
    <property type="match status" value="2"/>
</dbReference>
<gene>
    <name evidence="10" type="primary">rhaB</name>
    <name evidence="10" type="ORF">Cop2CBH44_09440</name>
</gene>
<evidence type="ECO:0000259" key="8">
    <source>
        <dbReference type="Pfam" id="PF00370"/>
    </source>
</evidence>
<comment type="similarity">
    <text evidence="1">Belongs to the FGGY kinase family.</text>
</comment>
<evidence type="ECO:0000256" key="6">
    <source>
        <dbReference type="ARBA" id="ARBA00023157"/>
    </source>
</evidence>
<evidence type="ECO:0000256" key="7">
    <source>
        <dbReference type="ARBA" id="ARBA00023308"/>
    </source>
</evidence>
<keyword evidence="3" id="KW-0547">Nucleotide-binding</keyword>
<dbReference type="AlphaFoldDB" id="A0A7G1HVN2"/>
<dbReference type="CDD" id="cd07771">
    <property type="entry name" value="ASKHA_NBD_FGGY_RhaB-like"/>
    <property type="match status" value="1"/>
</dbReference>
<proteinExistence type="inferred from homology"/>
<organism evidence="10 11">
    <name type="scientific">Coprobacter secundus subsp. similis</name>
    <dbReference type="NCBI Taxonomy" id="2751153"/>
    <lineage>
        <taxon>Bacteria</taxon>
        <taxon>Pseudomonadati</taxon>
        <taxon>Bacteroidota</taxon>
        <taxon>Bacteroidia</taxon>
        <taxon>Bacteroidales</taxon>
        <taxon>Barnesiellaceae</taxon>
        <taxon>Coprobacter</taxon>
    </lineage>
</organism>
<dbReference type="GO" id="GO:0008993">
    <property type="term" value="F:rhamnulokinase activity"/>
    <property type="evidence" value="ECO:0007669"/>
    <property type="project" value="InterPro"/>
</dbReference>
<evidence type="ECO:0000256" key="4">
    <source>
        <dbReference type="ARBA" id="ARBA00022777"/>
    </source>
</evidence>
<dbReference type="InterPro" id="IPR018485">
    <property type="entry name" value="FGGY_C"/>
</dbReference>
<dbReference type="PANTHER" id="PTHR10196">
    <property type="entry name" value="SUGAR KINASE"/>
    <property type="match status" value="1"/>
</dbReference>
<dbReference type="InterPro" id="IPR043129">
    <property type="entry name" value="ATPase_NBD"/>
</dbReference>
<dbReference type="Proteomes" id="UP000594042">
    <property type="component" value="Chromosome"/>
</dbReference>
<dbReference type="InterPro" id="IPR013449">
    <property type="entry name" value="Rhamnulokinase"/>
</dbReference>
<dbReference type="InterPro" id="IPR018484">
    <property type="entry name" value="FGGY_N"/>
</dbReference>
<dbReference type="Pfam" id="PF00370">
    <property type="entry name" value="FGGY_N"/>
    <property type="match status" value="1"/>
</dbReference>
<feature type="domain" description="Carbohydrate kinase FGGY N-terminal" evidence="8">
    <location>
        <begin position="7"/>
        <end position="245"/>
    </location>
</feature>
<feature type="domain" description="Carbohydrate kinase FGGY C-terminal" evidence="9">
    <location>
        <begin position="257"/>
        <end position="449"/>
    </location>
</feature>
<dbReference type="GO" id="GO:0004370">
    <property type="term" value="F:glycerol kinase activity"/>
    <property type="evidence" value="ECO:0007669"/>
    <property type="project" value="TreeGrafter"/>
</dbReference>
<dbReference type="EMBL" id="AP023322">
    <property type="protein sequence ID" value="BCI62591.1"/>
    <property type="molecule type" value="Genomic_DNA"/>
</dbReference>
<evidence type="ECO:0000313" key="10">
    <source>
        <dbReference type="EMBL" id="BCI62591.1"/>
    </source>
</evidence>
<evidence type="ECO:0000256" key="1">
    <source>
        <dbReference type="ARBA" id="ARBA00009156"/>
    </source>
</evidence>
<protein>
    <submittedName>
        <fullName evidence="10">Rhamnulokinase</fullName>
    </submittedName>
</protein>
<dbReference type="Pfam" id="PF02782">
    <property type="entry name" value="FGGY_C"/>
    <property type="match status" value="1"/>
</dbReference>
<evidence type="ECO:0000256" key="2">
    <source>
        <dbReference type="ARBA" id="ARBA00022679"/>
    </source>
</evidence>
<dbReference type="GO" id="GO:0005524">
    <property type="term" value="F:ATP binding"/>
    <property type="evidence" value="ECO:0007669"/>
    <property type="project" value="UniProtKB-KW"/>
</dbReference>